<dbReference type="AlphaFoldDB" id="A0A6S6SHZ5"/>
<evidence type="ECO:0000313" key="1">
    <source>
        <dbReference type="EMBL" id="CAA6804529.1"/>
    </source>
</evidence>
<reference evidence="1" key="1">
    <citation type="submission" date="2020-01" db="EMBL/GenBank/DDBJ databases">
        <authorList>
            <person name="Meier V. D."/>
            <person name="Meier V D."/>
        </authorList>
    </citation>
    <scope>NUCLEOTIDE SEQUENCE</scope>
    <source>
        <strain evidence="1">HLG_WM_MAG_06</strain>
    </source>
</reference>
<accession>A0A6S6SHZ5</accession>
<feature type="non-terminal residue" evidence="1">
    <location>
        <position position="1"/>
    </location>
</feature>
<dbReference type="EMBL" id="CACVAP010000044">
    <property type="protein sequence ID" value="CAA6804529.1"/>
    <property type="molecule type" value="Genomic_DNA"/>
</dbReference>
<organism evidence="1">
    <name type="scientific">uncultured Sulfurovum sp</name>
    <dbReference type="NCBI Taxonomy" id="269237"/>
    <lineage>
        <taxon>Bacteria</taxon>
        <taxon>Pseudomonadati</taxon>
        <taxon>Campylobacterota</taxon>
        <taxon>Epsilonproteobacteria</taxon>
        <taxon>Campylobacterales</taxon>
        <taxon>Sulfurovaceae</taxon>
        <taxon>Sulfurovum</taxon>
        <taxon>environmental samples</taxon>
    </lineage>
</organism>
<name>A0A6S6SHZ5_9BACT</name>
<sequence length="36" mass="4384">LISKNINKNDGLNKIFLVYNFTHFSKFFNEENNEYK</sequence>
<proteinExistence type="predicted"/>
<protein>
    <submittedName>
        <fullName evidence="1">Uncharacterized protein</fullName>
    </submittedName>
</protein>
<gene>
    <name evidence="1" type="ORF">HELGO_WM37031</name>
</gene>